<dbReference type="Proteomes" id="UP000700596">
    <property type="component" value="Unassembled WGS sequence"/>
</dbReference>
<feature type="compositionally biased region" description="Polar residues" evidence="1">
    <location>
        <begin position="240"/>
        <end position="251"/>
    </location>
</feature>
<evidence type="ECO:0000256" key="2">
    <source>
        <dbReference type="SAM" id="SignalP"/>
    </source>
</evidence>
<dbReference type="EMBL" id="JAGMWT010000012">
    <property type="protein sequence ID" value="KAH7118927.1"/>
    <property type="molecule type" value="Genomic_DNA"/>
</dbReference>
<feature type="region of interest" description="Disordered" evidence="1">
    <location>
        <begin position="179"/>
        <end position="262"/>
    </location>
</feature>
<dbReference type="OrthoDB" id="5347452at2759"/>
<comment type="caution">
    <text evidence="3">The sequence shown here is derived from an EMBL/GenBank/DDBJ whole genome shotgun (WGS) entry which is preliminary data.</text>
</comment>
<organism evidence="3 4">
    <name type="scientific">Dendryphion nanum</name>
    <dbReference type="NCBI Taxonomy" id="256645"/>
    <lineage>
        <taxon>Eukaryota</taxon>
        <taxon>Fungi</taxon>
        <taxon>Dikarya</taxon>
        <taxon>Ascomycota</taxon>
        <taxon>Pezizomycotina</taxon>
        <taxon>Dothideomycetes</taxon>
        <taxon>Pleosporomycetidae</taxon>
        <taxon>Pleosporales</taxon>
        <taxon>Torulaceae</taxon>
        <taxon>Dendryphion</taxon>
    </lineage>
</organism>
<protein>
    <submittedName>
        <fullName evidence="3">Uncharacterized protein</fullName>
    </submittedName>
</protein>
<evidence type="ECO:0000313" key="4">
    <source>
        <dbReference type="Proteomes" id="UP000700596"/>
    </source>
</evidence>
<feature type="compositionally biased region" description="Polar residues" evidence="1">
    <location>
        <begin position="179"/>
        <end position="194"/>
    </location>
</feature>
<dbReference type="AlphaFoldDB" id="A0A9P9DH63"/>
<name>A0A9P9DH63_9PLEO</name>
<gene>
    <name evidence="3" type="ORF">B0J11DRAFT_80629</name>
</gene>
<keyword evidence="2" id="KW-0732">Signal</keyword>
<keyword evidence="4" id="KW-1185">Reference proteome</keyword>
<feature type="chain" id="PRO_5040324428" evidence="2">
    <location>
        <begin position="20"/>
        <end position="288"/>
    </location>
</feature>
<evidence type="ECO:0000256" key="1">
    <source>
        <dbReference type="SAM" id="MobiDB-lite"/>
    </source>
</evidence>
<feature type="compositionally biased region" description="Low complexity" evidence="1">
    <location>
        <begin position="252"/>
        <end position="262"/>
    </location>
</feature>
<feature type="signal peptide" evidence="2">
    <location>
        <begin position="1"/>
        <end position="19"/>
    </location>
</feature>
<proteinExistence type="predicted"/>
<accession>A0A9P9DH63</accession>
<sequence length="288" mass="30082">MVLFVGTAALATLVGFATAIGFPGPQPTPVIAEKLGDYVNGWSPRPTSRPLTLPELFKRQQGSPEFCGYLEGDPEYPVTCRAGRSCLYDDNFRWFGCCTGTRITDCAVVTACVESTKIPACVSDPSCREDPYLTACSSRNAPYCMLLYSVITRTTYGHFECASARATFQVVRAAITGPGSSLRSATGTRNTRLSFSDVEESRGGFQFSTRPTDDSSLPSTPSSSGSSSSTRGTSTTQSLVTSGGSAGSVTFNPNTATPTSSTGAAAMRTAEVVLGAAGGVVGLLAIFL</sequence>
<feature type="compositionally biased region" description="Low complexity" evidence="1">
    <location>
        <begin position="208"/>
        <end position="239"/>
    </location>
</feature>
<reference evidence="3" key="1">
    <citation type="journal article" date="2021" name="Nat. Commun.">
        <title>Genetic determinants of endophytism in the Arabidopsis root mycobiome.</title>
        <authorList>
            <person name="Mesny F."/>
            <person name="Miyauchi S."/>
            <person name="Thiergart T."/>
            <person name="Pickel B."/>
            <person name="Atanasova L."/>
            <person name="Karlsson M."/>
            <person name="Huettel B."/>
            <person name="Barry K.W."/>
            <person name="Haridas S."/>
            <person name="Chen C."/>
            <person name="Bauer D."/>
            <person name="Andreopoulos W."/>
            <person name="Pangilinan J."/>
            <person name="LaButti K."/>
            <person name="Riley R."/>
            <person name="Lipzen A."/>
            <person name="Clum A."/>
            <person name="Drula E."/>
            <person name="Henrissat B."/>
            <person name="Kohler A."/>
            <person name="Grigoriev I.V."/>
            <person name="Martin F.M."/>
            <person name="Hacquard S."/>
        </authorList>
    </citation>
    <scope>NUCLEOTIDE SEQUENCE</scope>
    <source>
        <strain evidence="3">MPI-CAGE-CH-0243</strain>
    </source>
</reference>
<evidence type="ECO:0000313" key="3">
    <source>
        <dbReference type="EMBL" id="KAH7118927.1"/>
    </source>
</evidence>